<comment type="caution">
    <text evidence="2">The sequence shown here is derived from an EMBL/GenBank/DDBJ whole genome shotgun (WGS) entry which is preliminary data.</text>
</comment>
<sequence length="72" mass="8286">MQPKKYKKTIKDISAIRYMRRLQYTMILTGGEESKDISAIRYMRQLQYATTSTGGGGKRPKVEENAAQKKKN</sequence>
<evidence type="ECO:0000313" key="2">
    <source>
        <dbReference type="EMBL" id="RIB18233.1"/>
    </source>
</evidence>
<dbReference type="Proteomes" id="UP000266673">
    <property type="component" value="Unassembled WGS sequence"/>
</dbReference>
<dbReference type="AlphaFoldDB" id="A0A397VE53"/>
<evidence type="ECO:0000256" key="1">
    <source>
        <dbReference type="SAM" id="MobiDB-lite"/>
    </source>
</evidence>
<accession>A0A397VE53</accession>
<feature type="compositionally biased region" description="Basic and acidic residues" evidence="1">
    <location>
        <begin position="60"/>
        <end position="72"/>
    </location>
</feature>
<evidence type="ECO:0000313" key="3">
    <source>
        <dbReference type="Proteomes" id="UP000266673"/>
    </source>
</evidence>
<dbReference type="EMBL" id="QKWP01000552">
    <property type="protein sequence ID" value="RIB18233.1"/>
    <property type="molecule type" value="Genomic_DNA"/>
</dbReference>
<gene>
    <name evidence="2" type="ORF">C2G38_2185167</name>
</gene>
<protein>
    <submittedName>
        <fullName evidence="2">Uncharacterized protein</fullName>
    </submittedName>
</protein>
<name>A0A397VE53_9GLOM</name>
<organism evidence="2 3">
    <name type="scientific">Gigaspora rosea</name>
    <dbReference type="NCBI Taxonomy" id="44941"/>
    <lineage>
        <taxon>Eukaryota</taxon>
        <taxon>Fungi</taxon>
        <taxon>Fungi incertae sedis</taxon>
        <taxon>Mucoromycota</taxon>
        <taxon>Glomeromycotina</taxon>
        <taxon>Glomeromycetes</taxon>
        <taxon>Diversisporales</taxon>
        <taxon>Gigasporaceae</taxon>
        <taxon>Gigaspora</taxon>
    </lineage>
</organism>
<proteinExistence type="predicted"/>
<keyword evidence="3" id="KW-1185">Reference proteome</keyword>
<feature type="region of interest" description="Disordered" evidence="1">
    <location>
        <begin position="50"/>
        <end position="72"/>
    </location>
</feature>
<reference evidence="2 3" key="1">
    <citation type="submission" date="2018-06" db="EMBL/GenBank/DDBJ databases">
        <title>Comparative genomics reveals the genomic features of Rhizophagus irregularis, R. cerebriforme, R. diaphanum and Gigaspora rosea, and their symbiotic lifestyle signature.</title>
        <authorList>
            <person name="Morin E."/>
            <person name="San Clemente H."/>
            <person name="Chen E.C.H."/>
            <person name="De La Providencia I."/>
            <person name="Hainaut M."/>
            <person name="Kuo A."/>
            <person name="Kohler A."/>
            <person name="Murat C."/>
            <person name="Tang N."/>
            <person name="Roy S."/>
            <person name="Loubradou J."/>
            <person name="Henrissat B."/>
            <person name="Grigoriev I.V."/>
            <person name="Corradi N."/>
            <person name="Roux C."/>
            <person name="Martin F.M."/>
        </authorList>
    </citation>
    <scope>NUCLEOTIDE SEQUENCE [LARGE SCALE GENOMIC DNA]</scope>
    <source>
        <strain evidence="2 3">DAOM 194757</strain>
    </source>
</reference>